<proteinExistence type="inferred from homology"/>
<evidence type="ECO:0000256" key="2">
    <source>
        <dbReference type="SAM" id="MobiDB-lite"/>
    </source>
</evidence>
<dbReference type="PANTHER" id="PTHR15976:SF17">
    <property type="entry name" value="CONSTITUTIVE COACTIVATOR OF PEROXISOME PROLIFERATOR-ACTIVATED RECEPTOR GAMMA"/>
    <property type="match status" value="1"/>
</dbReference>
<dbReference type="Proteomes" id="UP000829720">
    <property type="component" value="Unassembled WGS sequence"/>
</dbReference>
<evidence type="ECO:0000313" key="4">
    <source>
        <dbReference type="Proteomes" id="UP000829720"/>
    </source>
</evidence>
<comment type="caution">
    <text evidence="3">The sequence shown here is derived from an EMBL/GenBank/DDBJ whole genome shotgun (WGS) entry which is preliminary data.</text>
</comment>
<comment type="similarity">
    <text evidence="1">Belongs to the constitutive coactivator of PPAR-gamma family.</text>
</comment>
<dbReference type="AlphaFoldDB" id="A0A8T3DI09"/>
<sequence>MGVKGLQGFVDNAIPRACIQVDLREMAEQHRLAQPGQVPTLVVDGMACLRIWYRCQAWVQGGQWREYLHLLEQFVGAFTAVGIRLVFFFDGVVEENKREEWVKRRLKVNKDIARVFQYIKLHGQQPGKELLCLPSGLATFSRFALKSLGQETWSTVREADYEIASYALQHNCMGILSQDTDFLIFDTAPYLSVNCLRLDRMSTVMFSREMLCQALRLHLRDLPLLACILGNDVVPEDQFHRLRSDCVAEYRKKFSQTPTHNKVFAVAEFISSNHSQSRGYQGMAWLLLPDTKRMLLEEGVRKYLLPGQKSTWVNTDSVSHASDIMCKMEGFTSSDILQAAKEKHMRAECLMVYNVLCDGVVECSNTLEDEEDKQLLPQALLYRPARAHLYGLLLPTSPGCSPAPVVKEWFVFPRNPLHEPDLVSPVPLGQPGGNPDLGALWFGGDASVTALRMSTFLAVFNLQELTDNLQQLDTSLMAVTLLAIYISLQDSSVFLEDIDAYLSQAVCVMGKSYTELLCTRVVRVDSRAVQLGSLFVRGLTVLIAANSACGFPFCSDELMPWKTFDGLLFHSKYLLAHSGSPELELLEGNDSWVLQFRQLKDLLLETCRRKGRNICRAPPRGPSASGKLMGDGDNPPEKRHQHFKHPGQPCPPNQNYRPQSRGPRPSMQDCSYRPRSRHPGRQRYRLAPRWPMYQHPRPDCP</sequence>
<dbReference type="GO" id="GO:0005634">
    <property type="term" value="C:nucleus"/>
    <property type="evidence" value="ECO:0007669"/>
    <property type="project" value="TreeGrafter"/>
</dbReference>
<dbReference type="Gene3D" id="3.40.50.1010">
    <property type="entry name" value="5'-nuclease"/>
    <property type="match status" value="1"/>
</dbReference>
<name>A0A8T3DI09_9TELE</name>
<dbReference type="CDD" id="cd18672">
    <property type="entry name" value="PIN_FAM120B-like"/>
    <property type="match status" value="1"/>
</dbReference>
<dbReference type="SUPFAM" id="SSF88723">
    <property type="entry name" value="PIN domain-like"/>
    <property type="match status" value="1"/>
</dbReference>
<evidence type="ECO:0008006" key="5">
    <source>
        <dbReference type="Google" id="ProtNLM"/>
    </source>
</evidence>
<organism evidence="3 4">
    <name type="scientific">Albula goreensis</name>
    <dbReference type="NCBI Taxonomy" id="1534307"/>
    <lineage>
        <taxon>Eukaryota</taxon>
        <taxon>Metazoa</taxon>
        <taxon>Chordata</taxon>
        <taxon>Craniata</taxon>
        <taxon>Vertebrata</taxon>
        <taxon>Euteleostomi</taxon>
        <taxon>Actinopterygii</taxon>
        <taxon>Neopterygii</taxon>
        <taxon>Teleostei</taxon>
        <taxon>Albuliformes</taxon>
        <taxon>Albulidae</taxon>
        <taxon>Albula</taxon>
    </lineage>
</organism>
<gene>
    <name evidence="3" type="ORF">AGOR_G00117620</name>
</gene>
<dbReference type="OrthoDB" id="25987at2759"/>
<dbReference type="InterPro" id="IPR029060">
    <property type="entry name" value="PIN-like_dom_sf"/>
</dbReference>
<dbReference type="PANTHER" id="PTHR15976">
    <property type="entry name" value="CONSTITUTIVE COACTIVATOR OF PEROXISOME PROLIFERATOR-ACTIVATED RECEPTOR GAMMA"/>
    <property type="match status" value="1"/>
</dbReference>
<evidence type="ECO:0000313" key="3">
    <source>
        <dbReference type="EMBL" id="KAI1894618.1"/>
    </source>
</evidence>
<reference evidence="3" key="1">
    <citation type="submission" date="2021-01" db="EMBL/GenBank/DDBJ databases">
        <authorList>
            <person name="Zahm M."/>
            <person name="Roques C."/>
            <person name="Cabau C."/>
            <person name="Klopp C."/>
            <person name="Donnadieu C."/>
            <person name="Jouanno E."/>
            <person name="Lampietro C."/>
            <person name="Louis A."/>
            <person name="Herpin A."/>
            <person name="Echchiki A."/>
            <person name="Berthelot C."/>
            <person name="Parey E."/>
            <person name="Roest-Crollius H."/>
            <person name="Braasch I."/>
            <person name="Postlethwait J."/>
            <person name="Bobe J."/>
            <person name="Montfort J."/>
            <person name="Bouchez O."/>
            <person name="Begum T."/>
            <person name="Mejri S."/>
            <person name="Adams A."/>
            <person name="Chen W.-J."/>
            <person name="Guiguen Y."/>
        </authorList>
    </citation>
    <scope>NUCLEOTIDE SEQUENCE</scope>
    <source>
        <tissue evidence="3">Blood</tissue>
    </source>
</reference>
<dbReference type="InterPro" id="IPR026784">
    <property type="entry name" value="Coact_PPARg"/>
</dbReference>
<dbReference type="EMBL" id="JAERUA010000010">
    <property type="protein sequence ID" value="KAI1894618.1"/>
    <property type="molecule type" value="Genomic_DNA"/>
</dbReference>
<keyword evidence="4" id="KW-1185">Reference proteome</keyword>
<feature type="region of interest" description="Disordered" evidence="2">
    <location>
        <begin position="614"/>
        <end position="701"/>
    </location>
</feature>
<evidence type="ECO:0000256" key="1">
    <source>
        <dbReference type="ARBA" id="ARBA00009495"/>
    </source>
</evidence>
<protein>
    <recommendedName>
        <fullName evidence="5">Constitutive coactivator of peroxisome proliferator-activated receptor gamma</fullName>
    </recommendedName>
</protein>
<accession>A0A8T3DI09</accession>
<feature type="compositionally biased region" description="Basic residues" evidence="2">
    <location>
        <begin position="674"/>
        <end position="686"/>
    </location>
</feature>